<name>A0A2C6KP47_9APIC</name>
<dbReference type="VEuPathDB" id="ToxoDB:CSUI_006849"/>
<evidence type="ECO:0000313" key="4">
    <source>
        <dbReference type="Proteomes" id="UP000221165"/>
    </source>
</evidence>
<feature type="repeat" description="RCC1" evidence="2">
    <location>
        <begin position="290"/>
        <end position="345"/>
    </location>
</feature>
<dbReference type="GeneID" id="94430211"/>
<keyword evidence="4" id="KW-1185">Reference proteome</keyword>
<dbReference type="Gene3D" id="2.130.10.30">
    <property type="entry name" value="Regulator of chromosome condensation 1/beta-lactamase-inhibitor protein II"/>
    <property type="match status" value="1"/>
</dbReference>
<dbReference type="PROSITE" id="PS50012">
    <property type="entry name" value="RCC1_3"/>
    <property type="match status" value="2"/>
</dbReference>
<dbReference type="SUPFAM" id="SSF52540">
    <property type="entry name" value="P-loop containing nucleoside triphosphate hydrolases"/>
    <property type="match status" value="1"/>
</dbReference>
<dbReference type="Pfam" id="PF00612">
    <property type="entry name" value="IQ"/>
    <property type="match status" value="3"/>
</dbReference>
<dbReference type="OrthoDB" id="10256179at2759"/>
<accession>A0A2C6KP47</accession>
<gene>
    <name evidence="3" type="ORF">CSUI_006849</name>
</gene>
<feature type="non-terminal residue" evidence="3">
    <location>
        <position position="424"/>
    </location>
</feature>
<organism evidence="3 4">
    <name type="scientific">Cystoisospora suis</name>
    <dbReference type="NCBI Taxonomy" id="483139"/>
    <lineage>
        <taxon>Eukaryota</taxon>
        <taxon>Sar</taxon>
        <taxon>Alveolata</taxon>
        <taxon>Apicomplexa</taxon>
        <taxon>Conoidasida</taxon>
        <taxon>Coccidia</taxon>
        <taxon>Eucoccidiorida</taxon>
        <taxon>Eimeriorina</taxon>
        <taxon>Sarcocystidae</taxon>
        <taxon>Cystoisospora</taxon>
    </lineage>
</organism>
<dbReference type="InterPro" id="IPR000408">
    <property type="entry name" value="Reg_chr_condens"/>
</dbReference>
<dbReference type="RefSeq" id="XP_067921019.1">
    <property type="nucleotide sequence ID" value="XM_068067000.1"/>
</dbReference>
<comment type="caution">
    <text evidence="3">The sequence shown here is derived from an EMBL/GenBank/DDBJ whole genome shotgun (WGS) entry which is preliminary data.</text>
</comment>
<keyword evidence="1" id="KW-0677">Repeat</keyword>
<dbReference type="InterPro" id="IPR027417">
    <property type="entry name" value="P-loop_NTPase"/>
</dbReference>
<evidence type="ECO:0000256" key="1">
    <source>
        <dbReference type="ARBA" id="ARBA00022737"/>
    </source>
</evidence>
<feature type="repeat" description="RCC1" evidence="2">
    <location>
        <begin position="346"/>
        <end position="402"/>
    </location>
</feature>
<dbReference type="PROSITE" id="PS50096">
    <property type="entry name" value="IQ"/>
    <property type="match status" value="4"/>
</dbReference>
<sequence>MRQARARALMKKAAAIGYAGVGGIRWKKYMIAHRQARAATRIQTNWRRHEAEKLLLRLKYERMRHEAATDIQRVWRGYLGRLRVQLMRLLTPYAITIQRFWKGYRCRKSAHYRAHAKLFDRIRRGIVEDRARLIMQSCMRRYLVLSRLQNLTQAAYSMQKFAQAKLLRVYVGNAHEATLKIQAWWRGNRVRRILQEEKLKIVLAGHMLQAERQTLQECQQAVVLLRDRERRGMRDRGWQLIHVSVSIERDDVYPQGWAAGIRAIEKFNTAAEMQHICVGAFHTVVATSSGYIYTYGLNDRGQLGLGTTSISGLPLPRQPVVNLRMPIEVKQVDCGVDHTLILDASGRVFSWGSNKFGQCGSSPRYDRILSPTEVLFRSSKGHRRSIVTLSAGGYHNAAVDSSGRLFMWGRGEHIYIRGIFSDVP</sequence>
<dbReference type="Pfam" id="PF13540">
    <property type="entry name" value="RCC1_2"/>
    <property type="match status" value="3"/>
</dbReference>
<dbReference type="SUPFAM" id="SSF50985">
    <property type="entry name" value="RCC1/BLIP-II"/>
    <property type="match status" value="1"/>
</dbReference>
<reference evidence="3 4" key="1">
    <citation type="journal article" date="2017" name="Int. J. Parasitol.">
        <title>The genome of the protozoan parasite Cystoisospora suis and a reverse vaccinology approach to identify vaccine candidates.</title>
        <authorList>
            <person name="Palmieri N."/>
            <person name="Shrestha A."/>
            <person name="Ruttkowski B."/>
            <person name="Beck T."/>
            <person name="Vogl C."/>
            <person name="Tomley F."/>
            <person name="Blake D.P."/>
            <person name="Joachim A."/>
        </authorList>
    </citation>
    <scope>NUCLEOTIDE SEQUENCE [LARGE SCALE GENOMIC DNA]</scope>
    <source>
        <strain evidence="3 4">Wien I</strain>
    </source>
</reference>
<dbReference type="CDD" id="cd23767">
    <property type="entry name" value="IQCD"/>
    <property type="match status" value="1"/>
</dbReference>
<dbReference type="AlphaFoldDB" id="A0A2C6KP47"/>
<proteinExistence type="predicted"/>
<protein>
    <submittedName>
        <fullName evidence="3">Myosin h</fullName>
    </submittedName>
</protein>
<dbReference type="InterPro" id="IPR009091">
    <property type="entry name" value="RCC1/BLIP-II"/>
</dbReference>
<dbReference type="InterPro" id="IPR051625">
    <property type="entry name" value="Signaling_Regulatory_Domain"/>
</dbReference>
<dbReference type="Proteomes" id="UP000221165">
    <property type="component" value="Unassembled WGS sequence"/>
</dbReference>
<dbReference type="InterPro" id="IPR000048">
    <property type="entry name" value="IQ_motif_EF-hand-BS"/>
</dbReference>
<dbReference type="SMART" id="SM00015">
    <property type="entry name" value="IQ"/>
    <property type="match status" value="5"/>
</dbReference>
<evidence type="ECO:0000313" key="3">
    <source>
        <dbReference type="EMBL" id="PHJ19317.1"/>
    </source>
</evidence>
<dbReference type="PRINTS" id="PR00633">
    <property type="entry name" value="RCCNDNSATION"/>
</dbReference>
<dbReference type="Gene3D" id="1.20.5.190">
    <property type="match status" value="2"/>
</dbReference>
<dbReference type="EMBL" id="MIGC01003516">
    <property type="protein sequence ID" value="PHJ19317.1"/>
    <property type="molecule type" value="Genomic_DNA"/>
</dbReference>
<dbReference type="PANTHER" id="PTHR22872">
    <property type="entry name" value="BTK-BINDING PROTEIN-RELATED"/>
    <property type="match status" value="1"/>
</dbReference>
<evidence type="ECO:0000256" key="2">
    <source>
        <dbReference type="PROSITE-ProRule" id="PRU00235"/>
    </source>
</evidence>